<gene>
    <name evidence="2" type="primary">andAd</name>
    <name evidence="2" type="ordered locus">SJA_C1-25230</name>
</gene>
<accession>D4Z425</accession>
<dbReference type="EMBL" id="AP010803">
    <property type="protein sequence ID" value="BAI97357.1"/>
    <property type="molecule type" value="Genomic_DNA"/>
</dbReference>
<dbReference type="Proteomes" id="UP000007753">
    <property type="component" value="Chromosome 1"/>
</dbReference>
<proteinExistence type="predicted"/>
<dbReference type="GO" id="GO:0051213">
    <property type="term" value="F:dioxygenase activity"/>
    <property type="evidence" value="ECO:0007669"/>
    <property type="project" value="UniProtKB-KW"/>
</dbReference>
<protein>
    <submittedName>
        <fullName evidence="2">Small subunit of anthranilate dioxygenase</fullName>
        <ecNumber evidence="2">1.14.12.-</ecNumber>
    </submittedName>
</protein>
<dbReference type="InterPro" id="IPR037401">
    <property type="entry name" value="SnoaL-like"/>
</dbReference>
<dbReference type="EC" id="1.14.12.-" evidence="2"/>
<evidence type="ECO:0000313" key="2">
    <source>
        <dbReference type="EMBL" id="BAI97357.1"/>
    </source>
</evidence>
<dbReference type="KEGG" id="sjp:SJA_C1-25230"/>
<dbReference type="HOGENOM" id="CLU_137193_0_0_5"/>
<dbReference type="InterPro" id="IPR032710">
    <property type="entry name" value="NTF2-like_dom_sf"/>
</dbReference>
<name>D4Z425_SPHIU</name>
<dbReference type="SUPFAM" id="SSF54427">
    <property type="entry name" value="NTF2-like"/>
    <property type="match status" value="1"/>
</dbReference>
<organism evidence="2 3">
    <name type="scientific">Sphingobium indicum (strain DSM 16413 / CCM 7287 / MTCC 6362 / UT26 / NBRC 101211 / UT26S)</name>
    <name type="common">Sphingobium japonicum</name>
    <dbReference type="NCBI Taxonomy" id="452662"/>
    <lineage>
        <taxon>Bacteria</taxon>
        <taxon>Pseudomonadati</taxon>
        <taxon>Pseudomonadota</taxon>
        <taxon>Alphaproteobacteria</taxon>
        <taxon>Sphingomonadales</taxon>
        <taxon>Sphingomonadaceae</taxon>
        <taxon>Sphingobium</taxon>
    </lineage>
</organism>
<dbReference type="RefSeq" id="WP_013040718.1">
    <property type="nucleotide sequence ID" value="NC_014006.1"/>
</dbReference>
<keyword evidence="3" id="KW-1185">Reference proteome</keyword>
<sequence>MNETMMLRLDMLDLLDRYVEAIDNDRLEEWPDFFAEECLYEIIPKENEDHGFIAPIIRCESRGMLRDRITSLRHANIFAPAIYRHFTSGLRLTEVSAEEVSFTASYLVINSNQAGQSLVYQAGRYAARLGCYGAEWKFTSLRCIYDTSRVQTLLALPI</sequence>
<dbReference type="AlphaFoldDB" id="D4Z425"/>
<keyword evidence="2" id="KW-0223">Dioxygenase</keyword>
<dbReference type="Pfam" id="PF13577">
    <property type="entry name" value="SnoaL_4"/>
    <property type="match status" value="1"/>
</dbReference>
<dbReference type="GeneID" id="29274085"/>
<feature type="domain" description="SnoaL-like" evidence="1">
    <location>
        <begin position="7"/>
        <end position="142"/>
    </location>
</feature>
<keyword evidence="2" id="KW-0560">Oxidoreductase</keyword>
<dbReference type="eggNOG" id="COG5517">
    <property type="taxonomic scope" value="Bacteria"/>
</dbReference>
<dbReference type="STRING" id="452662.SJA_C1-25230"/>
<dbReference type="Gene3D" id="3.10.450.50">
    <property type="match status" value="1"/>
</dbReference>
<evidence type="ECO:0000313" key="3">
    <source>
        <dbReference type="Proteomes" id="UP000007753"/>
    </source>
</evidence>
<reference evidence="2 3" key="1">
    <citation type="journal article" date="2010" name="J. Bacteriol.">
        <title>Complete genome sequence of the representative gamma-hexachlorocyclohexane-degrading bacterium Sphingobium japonicum UT26.</title>
        <authorList>
            <person name="Nagata Y."/>
            <person name="Ohtsubo Y."/>
            <person name="Endo R."/>
            <person name="Ichikawa N."/>
            <person name="Ankai A."/>
            <person name="Oguchi A."/>
            <person name="Fukui S."/>
            <person name="Fujita N."/>
            <person name="Tsuda M."/>
        </authorList>
    </citation>
    <scope>NUCLEOTIDE SEQUENCE [LARGE SCALE GENOMIC DNA]</scope>
    <source>
        <strain evidence="3">DSM 16413 / CCM 7287 / MTCC 6362 / UT26 / NBRC 101211 / UT26S</strain>
    </source>
</reference>
<evidence type="ECO:0000259" key="1">
    <source>
        <dbReference type="Pfam" id="PF13577"/>
    </source>
</evidence>